<dbReference type="InterPro" id="IPR058744">
    <property type="entry name" value="BstA-like_C"/>
</dbReference>
<reference evidence="2" key="1">
    <citation type="submission" date="2018-07" db="EMBL/GenBank/DDBJ databases">
        <authorList>
            <person name="Ashton P.M."/>
            <person name="Dallman T."/>
            <person name="Nair S."/>
            <person name="De Pinna E."/>
            <person name="Peters T."/>
            <person name="Grant K."/>
        </authorList>
    </citation>
    <scope>NUCLEOTIDE SEQUENCE [LARGE SCALE GENOMIC DNA]</scope>
    <source>
        <strain evidence="2">561031</strain>
    </source>
</reference>
<gene>
    <name evidence="2" type="ORF">DRW31_02975</name>
</gene>
<dbReference type="AlphaFoldDB" id="A0A403LY22"/>
<proteinExistence type="predicted"/>
<organism evidence="2">
    <name type="scientific">Shigella dysenteriae</name>
    <dbReference type="NCBI Taxonomy" id="622"/>
    <lineage>
        <taxon>Bacteria</taxon>
        <taxon>Pseudomonadati</taxon>
        <taxon>Pseudomonadota</taxon>
        <taxon>Gammaproteobacteria</taxon>
        <taxon>Enterobacterales</taxon>
        <taxon>Enterobacteriaceae</taxon>
        <taxon>Shigella</taxon>
    </lineage>
</organism>
<dbReference type="Proteomes" id="UP000839527">
    <property type="component" value="Unassembled WGS sequence"/>
</dbReference>
<name>A0A403LY22_SHIDY</name>
<dbReference type="EMBL" id="RVGV01000005">
    <property type="protein sequence ID" value="MLU11414.1"/>
    <property type="molecule type" value="Genomic_DNA"/>
</dbReference>
<sequence>MYAQSQPQPTPRAVLDLGVKQEGVFNDIEMGVLENGIPYLTQNGLARICGVNRTNIADIATEYAQCFASGVFTRGRMEFISTYLQQAGYREPVLFIPIMRNGSVHYAFPDIVCMALLEFYAFESQTASNATAQQYYRELARVGLRDYIYGALHYQPEDPWRHYHDRVSLIQSTGAVPDGYFIVFNEIAGLMVDLITAGLVVNMYTVPDISVGSCWAKHWSARGLSEKFGERVKCAHHYPDDFNQAASNPQMIQAYPNDALPEFRRWFRHEYLPTKFPNYILGKAGLLPGGRSEAARIADNFRKTQLGSSR</sequence>
<dbReference type="Pfam" id="PF26567">
    <property type="entry name" value="BstA_C"/>
    <property type="match status" value="1"/>
</dbReference>
<feature type="domain" description="BstA-like C-terminal" evidence="1">
    <location>
        <begin position="160"/>
        <end position="284"/>
    </location>
</feature>
<accession>A0A403LY22</accession>
<protein>
    <recommendedName>
        <fullName evidence="1">BstA-like C-terminal domain-containing protein</fullName>
    </recommendedName>
</protein>
<evidence type="ECO:0000259" key="1">
    <source>
        <dbReference type="Pfam" id="PF26567"/>
    </source>
</evidence>
<comment type="caution">
    <text evidence="2">The sequence shown here is derived from an EMBL/GenBank/DDBJ whole genome shotgun (WGS) entry which is preliminary data.</text>
</comment>
<evidence type="ECO:0000313" key="2">
    <source>
        <dbReference type="EMBL" id="MLU11414.1"/>
    </source>
</evidence>